<reference evidence="4" key="1">
    <citation type="submission" date="2022-04" db="EMBL/GenBank/DDBJ databases">
        <title>A functionally conserved STORR gene fusion in Papaver species that diverged 16.8 million years ago.</title>
        <authorList>
            <person name="Catania T."/>
        </authorList>
    </citation>
    <scope>NUCLEOTIDE SEQUENCE</scope>
    <source>
        <strain evidence="4">S-188037</strain>
    </source>
</reference>
<comment type="caution">
    <text evidence="4">The sequence shown here is derived from an EMBL/GenBank/DDBJ whole genome shotgun (WGS) entry which is preliminary data.</text>
</comment>
<evidence type="ECO:0000313" key="5">
    <source>
        <dbReference type="Proteomes" id="UP001202328"/>
    </source>
</evidence>
<comment type="similarity">
    <text evidence="2">Belongs to the TAC family.</text>
</comment>
<evidence type="ECO:0000256" key="2">
    <source>
        <dbReference type="ARBA" id="ARBA00025796"/>
    </source>
</evidence>
<dbReference type="GO" id="GO:0001763">
    <property type="term" value="P:morphogenesis of a branching structure"/>
    <property type="evidence" value="ECO:0007669"/>
    <property type="project" value="InterPro"/>
</dbReference>
<evidence type="ECO:0000256" key="1">
    <source>
        <dbReference type="ARBA" id="ARBA00022604"/>
    </source>
</evidence>
<organism evidence="4 5">
    <name type="scientific">Papaver atlanticum</name>
    <dbReference type="NCBI Taxonomy" id="357466"/>
    <lineage>
        <taxon>Eukaryota</taxon>
        <taxon>Viridiplantae</taxon>
        <taxon>Streptophyta</taxon>
        <taxon>Embryophyta</taxon>
        <taxon>Tracheophyta</taxon>
        <taxon>Spermatophyta</taxon>
        <taxon>Magnoliopsida</taxon>
        <taxon>Ranunculales</taxon>
        <taxon>Papaveraceae</taxon>
        <taxon>Papaveroideae</taxon>
        <taxon>Papaver</taxon>
    </lineage>
</organism>
<dbReference type="InterPro" id="IPR044989">
    <property type="entry name" value="TAC1"/>
</dbReference>
<keyword evidence="1" id="KW-0341">Growth regulation</keyword>
<accession>A0AAD4X8H5</accession>
<proteinExistence type="inferred from homology"/>
<protein>
    <recommendedName>
        <fullName evidence="3">Protein TILLER ANGLE CONTROL 1</fullName>
    </recommendedName>
</protein>
<dbReference type="AlphaFoldDB" id="A0AAD4X8H5"/>
<dbReference type="PANTHER" id="PTHR38366:SF1">
    <property type="entry name" value="PROTEIN TILLER ANGLE CONTROL 1"/>
    <property type="match status" value="1"/>
</dbReference>
<evidence type="ECO:0000313" key="4">
    <source>
        <dbReference type="EMBL" id="KAI3867255.1"/>
    </source>
</evidence>
<dbReference type="PANTHER" id="PTHR38366">
    <property type="entry name" value="NAD-DEPENDENT PROTEIN DEACETYLASE HST1-LIKE PROTEIN"/>
    <property type="match status" value="1"/>
</dbReference>
<evidence type="ECO:0000256" key="3">
    <source>
        <dbReference type="ARBA" id="ARBA00026138"/>
    </source>
</evidence>
<dbReference type="EMBL" id="JAJJMB010013564">
    <property type="protein sequence ID" value="KAI3867255.1"/>
    <property type="molecule type" value="Genomic_DNA"/>
</dbReference>
<dbReference type="Proteomes" id="UP001202328">
    <property type="component" value="Unassembled WGS sequence"/>
</dbReference>
<sequence length="291" mass="32237">MRIFNWVQGKLNNNGMFSHKRGISVANEIVDTRVLVDSVNLEGLDNILAIGTFGFDQSNPFNSEAEEEIADSKSLVVTCQETEAKLETKTGLETGEIADSKLLVAECCQETEAGQETNMSIPKPSIDTFVPTANEVCRFDNEMLSNQPENDDANKKNKMTLSDLFLADDCFFRNPNNVGNITADVKKPSDCSDNCEERVKTIHTSTPPTASAAVIQTKDKKPSCSFIKKLPIPCMTAGKDSSCFLYSRLPTRKLHRMMAEMLKKKKKIHPAAVQHDGEIADTESKIRNVCH</sequence>
<keyword evidence="5" id="KW-1185">Reference proteome</keyword>
<name>A0AAD4X8H5_9MAGN</name>
<gene>
    <name evidence="4" type="ORF">MKW98_001689</name>
</gene>